<evidence type="ECO:0000313" key="4">
    <source>
        <dbReference type="EMBL" id="GAA4698060.1"/>
    </source>
</evidence>
<dbReference type="SUPFAM" id="SSF52317">
    <property type="entry name" value="Class I glutamine amidotransferase-like"/>
    <property type="match status" value="1"/>
</dbReference>
<proteinExistence type="predicted"/>
<comment type="caution">
    <text evidence="4">The sequence shown here is derived from an EMBL/GenBank/DDBJ whole genome shotgun (WGS) entry which is preliminary data.</text>
</comment>
<dbReference type="InterPro" id="IPR052158">
    <property type="entry name" value="INH-QAR"/>
</dbReference>
<dbReference type="Gene3D" id="3.40.50.880">
    <property type="match status" value="1"/>
</dbReference>
<organism evidence="4 5">
    <name type="scientific">Pseudonocardia yuanmonensis</name>
    <dbReference type="NCBI Taxonomy" id="1095914"/>
    <lineage>
        <taxon>Bacteria</taxon>
        <taxon>Bacillati</taxon>
        <taxon>Actinomycetota</taxon>
        <taxon>Actinomycetes</taxon>
        <taxon>Pseudonocardiales</taxon>
        <taxon>Pseudonocardiaceae</taxon>
        <taxon>Pseudonocardia</taxon>
    </lineage>
</organism>
<dbReference type="InterPro" id="IPR018060">
    <property type="entry name" value="HTH_AraC"/>
</dbReference>
<dbReference type="InterPro" id="IPR002818">
    <property type="entry name" value="DJ-1/PfpI"/>
</dbReference>
<dbReference type="PANTHER" id="PTHR43130:SF3">
    <property type="entry name" value="HTH-TYPE TRANSCRIPTIONAL REGULATOR RV1931C"/>
    <property type="match status" value="1"/>
</dbReference>
<sequence length="334" mass="35697">MTGRPDRQRVVIPLFDGFQPLDVVGPHEVLRIATGVAGGRGYDVELVGVRPGPVRSETGLDLVARSGLPAGPIDILLVPGGGGARRQGPPGSRGNESELVRWIRHVAPRTRRLVSVCTGAFLLAAAGLLRGEPATTHWRWAERLAAEHPEVEVLPDPIYVRSGRIWSSAGVTAGMDLALALVEEDLGPEVAQSVARELVMPVRRAGGQSQYASPVWAPPAPRPSVRAAQDIVHAEPAADLRVPVLAARVGMSERHFAREFTRLVGTPPGVYVERVRVEAARGLLESGGLTVTAVASRVGFGSAETMRRAFLRRLGVAPDHYRRRFAGVPSRTAG</sequence>
<feature type="domain" description="HTH araC/xylS-type" evidence="3">
    <location>
        <begin position="226"/>
        <end position="324"/>
    </location>
</feature>
<keyword evidence="2" id="KW-0804">Transcription</keyword>
<evidence type="ECO:0000259" key="3">
    <source>
        <dbReference type="PROSITE" id="PS01124"/>
    </source>
</evidence>
<evidence type="ECO:0000313" key="5">
    <source>
        <dbReference type="Proteomes" id="UP001500325"/>
    </source>
</evidence>
<dbReference type="SMART" id="SM00342">
    <property type="entry name" value="HTH_ARAC"/>
    <property type="match status" value="1"/>
</dbReference>
<protein>
    <submittedName>
        <fullName evidence="4">GlxA family transcriptional regulator</fullName>
    </submittedName>
</protein>
<dbReference type="PROSITE" id="PS01124">
    <property type="entry name" value="HTH_ARAC_FAMILY_2"/>
    <property type="match status" value="1"/>
</dbReference>
<reference evidence="5" key="1">
    <citation type="journal article" date="2019" name="Int. J. Syst. Evol. Microbiol.">
        <title>The Global Catalogue of Microorganisms (GCM) 10K type strain sequencing project: providing services to taxonomists for standard genome sequencing and annotation.</title>
        <authorList>
            <consortium name="The Broad Institute Genomics Platform"/>
            <consortium name="The Broad Institute Genome Sequencing Center for Infectious Disease"/>
            <person name="Wu L."/>
            <person name="Ma J."/>
        </authorList>
    </citation>
    <scope>NUCLEOTIDE SEQUENCE [LARGE SCALE GENOMIC DNA]</scope>
    <source>
        <strain evidence="5">JCM 18055</strain>
    </source>
</reference>
<dbReference type="Proteomes" id="UP001500325">
    <property type="component" value="Unassembled WGS sequence"/>
</dbReference>
<dbReference type="Pfam" id="PF01965">
    <property type="entry name" value="DJ-1_PfpI"/>
    <property type="match status" value="1"/>
</dbReference>
<keyword evidence="5" id="KW-1185">Reference proteome</keyword>
<dbReference type="PANTHER" id="PTHR43130">
    <property type="entry name" value="ARAC-FAMILY TRANSCRIPTIONAL REGULATOR"/>
    <property type="match status" value="1"/>
</dbReference>
<dbReference type="EMBL" id="BAABIC010000013">
    <property type="protein sequence ID" value="GAA4698060.1"/>
    <property type="molecule type" value="Genomic_DNA"/>
</dbReference>
<dbReference type="RefSeq" id="WP_345382196.1">
    <property type="nucleotide sequence ID" value="NZ_BAABIC010000013.1"/>
</dbReference>
<accession>A0ABP8WZ83</accession>
<dbReference type="SUPFAM" id="SSF46689">
    <property type="entry name" value="Homeodomain-like"/>
    <property type="match status" value="2"/>
</dbReference>
<dbReference type="InterPro" id="IPR029062">
    <property type="entry name" value="Class_I_gatase-like"/>
</dbReference>
<dbReference type="InterPro" id="IPR009057">
    <property type="entry name" value="Homeodomain-like_sf"/>
</dbReference>
<evidence type="ECO:0000256" key="2">
    <source>
        <dbReference type="ARBA" id="ARBA00023163"/>
    </source>
</evidence>
<gene>
    <name evidence="4" type="ORF">GCM10023215_40560</name>
</gene>
<name>A0ABP8WZ83_9PSEU</name>
<evidence type="ECO:0000256" key="1">
    <source>
        <dbReference type="ARBA" id="ARBA00023015"/>
    </source>
</evidence>
<dbReference type="Gene3D" id="1.10.10.60">
    <property type="entry name" value="Homeodomain-like"/>
    <property type="match status" value="1"/>
</dbReference>
<dbReference type="CDD" id="cd03137">
    <property type="entry name" value="GATase1_AraC_1"/>
    <property type="match status" value="1"/>
</dbReference>
<keyword evidence="1" id="KW-0805">Transcription regulation</keyword>
<dbReference type="Pfam" id="PF12833">
    <property type="entry name" value="HTH_18"/>
    <property type="match status" value="1"/>
</dbReference>